<organism evidence="2 3">
    <name type="scientific">Heterorhabditis bacteriophora</name>
    <name type="common">Entomopathogenic nematode worm</name>
    <dbReference type="NCBI Taxonomy" id="37862"/>
    <lineage>
        <taxon>Eukaryota</taxon>
        <taxon>Metazoa</taxon>
        <taxon>Ecdysozoa</taxon>
        <taxon>Nematoda</taxon>
        <taxon>Chromadorea</taxon>
        <taxon>Rhabditida</taxon>
        <taxon>Rhabditina</taxon>
        <taxon>Rhabditomorpha</taxon>
        <taxon>Strongyloidea</taxon>
        <taxon>Heterorhabditidae</taxon>
        <taxon>Heterorhabditis</taxon>
    </lineage>
</organism>
<evidence type="ECO:0000313" key="2">
    <source>
        <dbReference type="Proteomes" id="UP000095283"/>
    </source>
</evidence>
<keyword evidence="2" id="KW-1185">Reference proteome</keyword>
<keyword evidence="1" id="KW-0812">Transmembrane</keyword>
<dbReference type="WBParaSite" id="Hba_13170">
    <property type="protein sequence ID" value="Hba_13170"/>
    <property type="gene ID" value="Hba_13170"/>
</dbReference>
<accession>A0A1I7X704</accession>
<evidence type="ECO:0000313" key="3">
    <source>
        <dbReference type="WBParaSite" id="Hba_13170"/>
    </source>
</evidence>
<sequence length="240" mass="27312">MTGEQEWRIINVPVVLCKMFVGICIIPVSVIREATLPMEMREFIILLDSMTLFTNRSTTDTQDIPPTKRMLHTTQHRRLLMLLLTNQVLTMKEQETSILMYPATSAKVVGHVSHLDCQLHYSVLDVKSKSFGFFDYKYVQPQYHVEQYHSDEKHASKYGSDAHAEGAKHHADGGFHNTGYEGYGDNAAGHYNRDYNGYGGNYGARYSAPQFYGYGGPAYSHGRSVHDYGVPVYGYQQPYY</sequence>
<dbReference type="AlphaFoldDB" id="A0A1I7X704"/>
<evidence type="ECO:0000256" key="1">
    <source>
        <dbReference type="SAM" id="Phobius"/>
    </source>
</evidence>
<keyword evidence="1" id="KW-0472">Membrane</keyword>
<keyword evidence="1" id="KW-1133">Transmembrane helix</keyword>
<dbReference type="Proteomes" id="UP000095283">
    <property type="component" value="Unplaced"/>
</dbReference>
<feature type="transmembrane region" description="Helical" evidence="1">
    <location>
        <begin position="12"/>
        <end position="31"/>
    </location>
</feature>
<proteinExistence type="predicted"/>
<name>A0A1I7X704_HETBA</name>
<protein>
    <submittedName>
        <fullName evidence="3">Heterogeneous nuclear ribonucleoprotein A3-like</fullName>
    </submittedName>
</protein>
<reference evidence="3" key="1">
    <citation type="submission" date="2016-11" db="UniProtKB">
        <authorList>
            <consortium name="WormBaseParasite"/>
        </authorList>
    </citation>
    <scope>IDENTIFICATION</scope>
</reference>